<protein>
    <submittedName>
        <fullName evidence="1">ATPase AAA</fullName>
    </submittedName>
</protein>
<dbReference type="STRING" id="1379910.TH63_13625"/>
<accession>A0A0H4VV41</accession>
<dbReference type="Proteomes" id="UP000036458">
    <property type="component" value="Chromosome"/>
</dbReference>
<proteinExistence type="predicted"/>
<name>A0A0H4VV41_9BACT</name>
<evidence type="ECO:0000313" key="1">
    <source>
        <dbReference type="EMBL" id="AKQ47719.1"/>
    </source>
</evidence>
<dbReference type="EMBL" id="CP010777">
    <property type="protein sequence ID" value="AKQ47719.1"/>
    <property type="molecule type" value="Genomic_DNA"/>
</dbReference>
<dbReference type="KEGG" id="ruf:TH63_13625"/>
<organism evidence="1 2">
    <name type="scientific">Rufibacter radiotolerans</name>
    <dbReference type="NCBI Taxonomy" id="1379910"/>
    <lineage>
        <taxon>Bacteria</taxon>
        <taxon>Pseudomonadati</taxon>
        <taxon>Bacteroidota</taxon>
        <taxon>Cytophagia</taxon>
        <taxon>Cytophagales</taxon>
        <taxon>Hymenobacteraceae</taxon>
        <taxon>Rufibacter</taxon>
    </lineage>
</organism>
<dbReference type="SUPFAM" id="SSF52540">
    <property type="entry name" value="P-loop containing nucleoside triphosphate hydrolases"/>
    <property type="match status" value="1"/>
</dbReference>
<evidence type="ECO:0000313" key="2">
    <source>
        <dbReference type="Proteomes" id="UP000036458"/>
    </source>
</evidence>
<dbReference type="InterPro" id="IPR027417">
    <property type="entry name" value="P-loop_NTPase"/>
</dbReference>
<dbReference type="Pfam" id="PF13479">
    <property type="entry name" value="AAA_24"/>
    <property type="match status" value="1"/>
</dbReference>
<dbReference type="AlphaFoldDB" id="A0A0H4VV41"/>
<dbReference type="PATRIC" id="fig|1379910.4.peg.2960"/>
<sequence>MMELRKANRQRSKIRLLLQSPSGGGKTMSALLIAKGITEGDWSKVAVIDTENHSADLYSDLGEYNVLNLAAPFTPESYIQAMQACEKEGIEVIILDSITHEWEYLLDFHASLPGNSFTAWSKVTPRHTAFIQHMLQSPCHIIATVRSKTEYAMAEKNGKQVPEKMGMKSVQRDGIDYEFTVVLELDLRHNAVASKDRTRLFMDKPPFRPSEDTGRQILSWCLDGSAEPTPLNDDQVRQEVSQCTNLNELSALFHRCSQPQKDSLVPLFKEQKQFIMKSSQLTDQLLNQTIHKNGSNANAR</sequence>
<gene>
    <name evidence="1" type="ORF">TH63_13625</name>
</gene>
<keyword evidence="2" id="KW-1185">Reference proteome</keyword>
<reference evidence="1 2" key="1">
    <citation type="submission" date="2015-01" db="EMBL/GenBank/DDBJ databases">
        <title>Rufibacter sp./DG31D/ whole genome sequencing.</title>
        <authorList>
            <person name="Kim M.K."/>
            <person name="Srinivasan S."/>
            <person name="Lee J.-J."/>
        </authorList>
    </citation>
    <scope>NUCLEOTIDE SEQUENCE [LARGE SCALE GENOMIC DNA]</scope>
    <source>
        <strain evidence="1 2">DG31D</strain>
    </source>
</reference>